<keyword evidence="2" id="KW-0732">Signal</keyword>
<accession>A0A1A2ZPW9</accession>
<evidence type="ECO:0000313" key="3">
    <source>
        <dbReference type="EMBL" id="OBI51738.1"/>
    </source>
</evidence>
<dbReference type="AlphaFoldDB" id="A0A1A2ZPW9"/>
<comment type="caution">
    <text evidence="3">The sequence shown here is derived from an EMBL/GenBank/DDBJ whole genome shotgun (WGS) entry which is preliminary data.</text>
</comment>
<dbReference type="Proteomes" id="UP000093592">
    <property type="component" value="Unassembled WGS sequence"/>
</dbReference>
<feature type="chain" id="PRO_5008319147" description="Lipoprotein" evidence="2">
    <location>
        <begin position="28"/>
        <end position="174"/>
    </location>
</feature>
<feature type="region of interest" description="Disordered" evidence="1">
    <location>
        <begin position="22"/>
        <end position="64"/>
    </location>
</feature>
<feature type="region of interest" description="Disordered" evidence="1">
    <location>
        <begin position="124"/>
        <end position="148"/>
    </location>
</feature>
<evidence type="ECO:0000313" key="4">
    <source>
        <dbReference type="Proteomes" id="UP000093592"/>
    </source>
</evidence>
<evidence type="ECO:0000256" key="2">
    <source>
        <dbReference type="SAM" id="SignalP"/>
    </source>
</evidence>
<dbReference type="OrthoDB" id="166978at2"/>
<dbReference type="RefSeq" id="WP_065013034.1">
    <property type="nucleotide sequence ID" value="NZ_LZKJ01000036.1"/>
</dbReference>
<proteinExistence type="predicted"/>
<evidence type="ECO:0008006" key="5">
    <source>
        <dbReference type="Google" id="ProtNLM"/>
    </source>
</evidence>
<organism evidence="3 4">
    <name type="scientific">Mycobacterium kyorinense</name>
    <dbReference type="NCBI Taxonomy" id="487514"/>
    <lineage>
        <taxon>Bacteria</taxon>
        <taxon>Bacillati</taxon>
        <taxon>Actinomycetota</taxon>
        <taxon>Actinomycetes</taxon>
        <taxon>Mycobacteriales</taxon>
        <taxon>Mycobacteriaceae</taxon>
        <taxon>Mycobacterium</taxon>
    </lineage>
</organism>
<feature type="compositionally biased region" description="Pro residues" evidence="1">
    <location>
        <begin position="29"/>
        <end position="40"/>
    </location>
</feature>
<reference evidence="4" key="1">
    <citation type="submission" date="2016-06" db="EMBL/GenBank/DDBJ databases">
        <authorList>
            <person name="Sutton G."/>
            <person name="Brinkac L."/>
            <person name="Sanka R."/>
            <person name="Adams M."/>
            <person name="Lau E."/>
            <person name="Sam S."/>
            <person name="Sreng N."/>
            <person name="Him V."/>
            <person name="Kerleguer A."/>
            <person name="Cheng S."/>
        </authorList>
    </citation>
    <scope>NUCLEOTIDE SEQUENCE [LARGE SCALE GENOMIC DNA]</scope>
    <source>
        <strain evidence="4">E861</strain>
    </source>
</reference>
<name>A0A1A2ZPW9_9MYCO</name>
<sequence>MRSKPLAIAAATLLLAGLGVSSGVASADPPAPHTPGPAPGPGQTAPGPKQTAPAPQASGQPKTIIDRDGTYAVGTDIVPGIYTSAGPTEKTTCYWKRVGGVEGKEILDNAMTKKPQVVEIQPTDKSFKTDGCQPWQKNDSATVDPGKSPVEAKLQLGILNGIVEQHRNEQSPTP</sequence>
<feature type="signal peptide" evidence="2">
    <location>
        <begin position="1"/>
        <end position="27"/>
    </location>
</feature>
<gene>
    <name evidence="3" type="ORF">A5707_13530</name>
</gene>
<evidence type="ECO:0000256" key="1">
    <source>
        <dbReference type="SAM" id="MobiDB-lite"/>
    </source>
</evidence>
<dbReference type="EMBL" id="LZKJ01000036">
    <property type="protein sequence ID" value="OBI51738.1"/>
    <property type="molecule type" value="Genomic_DNA"/>
</dbReference>
<protein>
    <recommendedName>
        <fullName evidence="5">Lipoprotein</fullName>
    </recommendedName>
</protein>